<evidence type="ECO:0000313" key="2">
    <source>
        <dbReference type="Proteomes" id="UP000189796"/>
    </source>
</evidence>
<evidence type="ECO:0000313" key="1">
    <source>
        <dbReference type="EMBL" id="SHG91561.1"/>
    </source>
</evidence>
<dbReference type="AlphaFoldDB" id="A0A1M5NPT7"/>
<dbReference type="EMBL" id="LT670817">
    <property type="protein sequence ID" value="SHG91561.1"/>
    <property type="molecule type" value="Genomic_DNA"/>
</dbReference>
<dbReference type="OrthoDB" id="144357at41294"/>
<name>A0A1M5NPT7_9BRAD</name>
<dbReference type="Proteomes" id="UP000189796">
    <property type="component" value="Chromosome I"/>
</dbReference>
<organism evidence="1 2">
    <name type="scientific">Bradyrhizobium erythrophlei</name>
    <dbReference type="NCBI Taxonomy" id="1437360"/>
    <lineage>
        <taxon>Bacteria</taxon>
        <taxon>Pseudomonadati</taxon>
        <taxon>Pseudomonadota</taxon>
        <taxon>Alphaproteobacteria</taxon>
        <taxon>Hyphomicrobiales</taxon>
        <taxon>Nitrobacteraceae</taxon>
        <taxon>Bradyrhizobium</taxon>
    </lineage>
</organism>
<accession>A0A1M5NPT7</accession>
<proteinExistence type="predicted"/>
<dbReference type="RefSeq" id="WP_079602018.1">
    <property type="nucleotide sequence ID" value="NZ_LT670817.1"/>
</dbReference>
<protein>
    <submittedName>
        <fullName evidence="1">Uncharacterized protein</fullName>
    </submittedName>
</protein>
<sequence length="126" mass="13794">MLYPRRIEIHRLKTVAGASDDVIGLTGYSGAEASTSASDPNGETVLFTNIPANIQSGPGGRKRDSSLPQDAVTNPSWIIYIPITALPAGAIRDRDIIVDDRQYRYEVGQDYCNILGWKITCLRLEA</sequence>
<reference evidence="1 2" key="1">
    <citation type="submission" date="2016-11" db="EMBL/GenBank/DDBJ databases">
        <authorList>
            <person name="Jaros S."/>
            <person name="Januszkiewicz K."/>
            <person name="Wedrychowicz H."/>
        </authorList>
    </citation>
    <scope>NUCLEOTIDE SEQUENCE [LARGE SCALE GENOMIC DNA]</scope>
    <source>
        <strain evidence="1 2">GAS138</strain>
    </source>
</reference>
<gene>
    <name evidence="1" type="ORF">SAMN05443248_3074</name>
</gene>